<organism evidence="2 3">
    <name type="scientific">Achaetomium macrosporum</name>
    <dbReference type="NCBI Taxonomy" id="79813"/>
    <lineage>
        <taxon>Eukaryota</taxon>
        <taxon>Fungi</taxon>
        <taxon>Dikarya</taxon>
        <taxon>Ascomycota</taxon>
        <taxon>Pezizomycotina</taxon>
        <taxon>Sordariomycetes</taxon>
        <taxon>Sordariomycetidae</taxon>
        <taxon>Sordariales</taxon>
        <taxon>Chaetomiaceae</taxon>
        <taxon>Achaetomium</taxon>
    </lineage>
</organism>
<dbReference type="AlphaFoldDB" id="A0AAN7H758"/>
<proteinExistence type="predicted"/>
<name>A0AAN7H758_9PEZI</name>
<feature type="transmembrane region" description="Helical" evidence="1">
    <location>
        <begin position="69"/>
        <end position="92"/>
    </location>
</feature>
<keyword evidence="1" id="KW-0472">Membrane</keyword>
<reference evidence="2" key="1">
    <citation type="journal article" date="2023" name="Mol. Phylogenet. Evol.">
        <title>Genome-scale phylogeny and comparative genomics of the fungal order Sordariales.</title>
        <authorList>
            <person name="Hensen N."/>
            <person name="Bonometti L."/>
            <person name="Westerberg I."/>
            <person name="Brannstrom I.O."/>
            <person name="Guillou S."/>
            <person name="Cros-Aarteil S."/>
            <person name="Calhoun S."/>
            <person name="Haridas S."/>
            <person name="Kuo A."/>
            <person name="Mondo S."/>
            <person name="Pangilinan J."/>
            <person name="Riley R."/>
            <person name="LaButti K."/>
            <person name="Andreopoulos B."/>
            <person name="Lipzen A."/>
            <person name="Chen C."/>
            <person name="Yan M."/>
            <person name="Daum C."/>
            <person name="Ng V."/>
            <person name="Clum A."/>
            <person name="Steindorff A."/>
            <person name="Ohm R.A."/>
            <person name="Martin F."/>
            <person name="Silar P."/>
            <person name="Natvig D.O."/>
            <person name="Lalanne C."/>
            <person name="Gautier V."/>
            <person name="Ament-Velasquez S.L."/>
            <person name="Kruys A."/>
            <person name="Hutchinson M.I."/>
            <person name="Powell A.J."/>
            <person name="Barry K."/>
            <person name="Miller A.N."/>
            <person name="Grigoriev I.V."/>
            <person name="Debuchy R."/>
            <person name="Gladieux P."/>
            <person name="Hiltunen Thoren M."/>
            <person name="Johannesson H."/>
        </authorList>
    </citation>
    <scope>NUCLEOTIDE SEQUENCE</scope>
    <source>
        <strain evidence="2">CBS 532.94</strain>
    </source>
</reference>
<keyword evidence="1" id="KW-1133">Transmembrane helix</keyword>
<protein>
    <submittedName>
        <fullName evidence="2">Uncharacterized protein</fullName>
    </submittedName>
</protein>
<accession>A0AAN7H758</accession>
<gene>
    <name evidence="2" type="ORF">C8A03DRAFT_19370</name>
</gene>
<evidence type="ECO:0000256" key="1">
    <source>
        <dbReference type="SAM" id="Phobius"/>
    </source>
</evidence>
<keyword evidence="1" id="KW-0812">Transmembrane</keyword>
<comment type="caution">
    <text evidence="2">The sequence shown here is derived from an EMBL/GenBank/DDBJ whole genome shotgun (WGS) entry which is preliminary data.</text>
</comment>
<reference evidence="2" key="2">
    <citation type="submission" date="2023-05" db="EMBL/GenBank/DDBJ databases">
        <authorList>
            <consortium name="Lawrence Berkeley National Laboratory"/>
            <person name="Steindorff A."/>
            <person name="Hensen N."/>
            <person name="Bonometti L."/>
            <person name="Westerberg I."/>
            <person name="Brannstrom I.O."/>
            <person name="Guillou S."/>
            <person name="Cros-Aarteil S."/>
            <person name="Calhoun S."/>
            <person name="Haridas S."/>
            <person name="Kuo A."/>
            <person name="Mondo S."/>
            <person name="Pangilinan J."/>
            <person name="Riley R."/>
            <person name="Labutti K."/>
            <person name="Andreopoulos B."/>
            <person name="Lipzen A."/>
            <person name="Chen C."/>
            <person name="Yanf M."/>
            <person name="Daum C."/>
            <person name="Ng V."/>
            <person name="Clum A."/>
            <person name="Ohm R."/>
            <person name="Martin F."/>
            <person name="Silar P."/>
            <person name="Natvig D."/>
            <person name="Lalanne C."/>
            <person name="Gautier V."/>
            <person name="Ament-Velasquez S.L."/>
            <person name="Kruys A."/>
            <person name="Hutchinson M.I."/>
            <person name="Powell A.J."/>
            <person name="Barry K."/>
            <person name="Miller A.N."/>
            <person name="Grigoriev I.V."/>
            <person name="Debuchy R."/>
            <person name="Gladieux P."/>
            <person name="Thoren M.H."/>
            <person name="Johannesson H."/>
        </authorList>
    </citation>
    <scope>NUCLEOTIDE SEQUENCE</scope>
    <source>
        <strain evidence="2">CBS 532.94</strain>
    </source>
</reference>
<evidence type="ECO:0000313" key="3">
    <source>
        <dbReference type="Proteomes" id="UP001303760"/>
    </source>
</evidence>
<sequence length="177" mass="18648">MPFSKARSSQTRVLAGFAEVGLGMYNNITANDVVTAISMPVFMLQSAVSSMANVKQIGSQVREAEKKELILTILGALLMVIPFVGEGARALFGGAEMIVRIAALISEAGNVALGVEQIVSELESAPWVILTLLGGEIGGVVGKSGEEDFSVAAQARKGMRSSDLAHFPDDFHGRQVL</sequence>
<dbReference type="EMBL" id="MU860520">
    <property type="protein sequence ID" value="KAK4233583.1"/>
    <property type="molecule type" value="Genomic_DNA"/>
</dbReference>
<dbReference type="Proteomes" id="UP001303760">
    <property type="component" value="Unassembled WGS sequence"/>
</dbReference>
<evidence type="ECO:0000313" key="2">
    <source>
        <dbReference type="EMBL" id="KAK4233583.1"/>
    </source>
</evidence>
<keyword evidence="3" id="KW-1185">Reference proteome</keyword>